<protein>
    <submittedName>
        <fullName evidence="6">LysR family transcriptional regulator</fullName>
    </submittedName>
</protein>
<evidence type="ECO:0000256" key="4">
    <source>
        <dbReference type="ARBA" id="ARBA00023163"/>
    </source>
</evidence>
<dbReference type="CDD" id="cd08422">
    <property type="entry name" value="PBP2_CrgA_like"/>
    <property type="match status" value="1"/>
</dbReference>
<dbReference type="SUPFAM" id="SSF53850">
    <property type="entry name" value="Periplasmic binding protein-like II"/>
    <property type="match status" value="1"/>
</dbReference>
<feature type="domain" description="HTH lysR-type" evidence="5">
    <location>
        <begin position="5"/>
        <end position="62"/>
    </location>
</feature>
<accession>A0ABY7V9B6</accession>
<evidence type="ECO:0000259" key="5">
    <source>
        <dbReference type="PROSITE" id="PS50931"/>
    </source>
</evidence>
<dbReference type="EMBL" id="CP059693">
    <property type="protein sequence ID" value="WDE10187.1"/>
    <property type="molecule type" value="Genomic_DNA"/>
</dbReference>
<dbReference type="InterPro" id="IPR058163">
    <property type="entry name" value="LysR-type_TF_proteobact-type"/>
</dbReference>
<dbReference type="PANTHER" id="PTHR30537:SF5">
    <property type="entry name" value="HTH-TYPE TRANSCRIPTIONAL ACTIVATOR TTDR-RELATED"/>
    <property type="match status" value="1"/>
</dbReference>
<dbReference type="Gene3D" id="1.10.10.10">
    <property type="entry name" value="Winged helix-like DNA-binding domain superfamily/Winged helix DNA-binding domain"/>
    <property type="match status" value="1"/>
</dbReference>
<keyword evidence="2" id="KW-0805">Transcription regulation</keyword>
<comment type="similarity">
    <text evidence="1">Belongs to the LysR transcriptional regulatory family.</text>
</comment>
<keyword evidence="4" id="KW-0804">Transcription</keyword>
<dbReference type="InterPro" id="IPR036390">
    <property type="entry name" value="WH_DNA-bd_sf"/>
</dbReference>
<dbReference type="Pfam" id="PF00126">
    <property type="entry name" value="HTH_1"/>
    <property type="match status" value="1"/>
</dbReference>
<keyword evidence="7" id="KW-1185">Reference proteome</keyword>
<name>A0ABY7V9B6_9GAMM</name>
<dbReference type="InterPro" id="IPR000847">
    <property type="entry name" value="LysR_HTH_N"/>
</dbReference>
<evidence type="ECO:0000313" key="6">
    <source>
        <dbReference type="EMBL" id="WDE10187.1"/>
    </source>
</evidence>
<dbReference type="PANTHER" id="PTHR30537">
    <property type="entry name" value="HTH-TYPE TRANSCRIPTIONAL REGULATOR"/>
    <property type="match status" value="1"/>
</dbReference>
<organism evidence="6 7">
    <name type="scientific">Thalassomonas haliotis</name>
    <dbReference type="NCBI Taxonomy" id="485448"/>
    <lineage>
        <taxon>Bacteria</taxon>
        <taxon>Pseudomonadati</taxon>
        <taxon>Pseudomonadota</taxon>
        <taxon>Gammaproteobacteria</taxon>
        <taxon>Alteromonadales</taxon>
        <taxon>Colwelliaceae</taxon>
        <taxon>Thalassomonas</taxon>
    </lineage>
</organism>
<evidence type="ECO:0000313" key="7">
    <source>
        <dbReference type="Proteomes" id="UP001215231"/>
    </source>
</evidence>
<reference evidence="6 7" key="1">
    <citation type="journal article" date="2022" name="Mar. Drugs">
        <title>Bioassay-Guided Fractionation Leads to the Detection of Cholic Acid Generated by the Rare Thalassomonas sp.</title>
        <authorList>
            <person name="Pheiffer F."/>
            <person name="Schneider Y.K."/>
            <person name="Hansen E.H."/>
            <person name="Andersen J.H."/>
            <person name="Isaksson J."/>
            <person name="Busche T."/>
            <person name="R C."/>
            <person name="Kalinowski J."/>
            <person name="Zyl L.V."/>
            <person name="Trindade M."/>
        </authorList>
    </citation>
    <scope>NUCLEOTIDE SEQUENCE [LARGE SCALE GENOMIC DNA]</scope>
    <source>
        <strain evidence="6 7">A5K-61T</strain>
    </source>
</reference>
<dbReference type="SUPFAM" id="SSF46785">
    <property type="entry name" value="Winged helix' DNA-binding domain"/>
    <property type="match status" value="1"/>
</dbReference>
<dbReference type="Pfam" id="PF03466">
    <property type="entry name" value="LysR_substrate"/>
    <property type="match status" value="1"/>
</dbReference>
<proteinExistence type="inferred from homology"/>
<dbReference type="InterPro" id="IPR005119">
    <property type="entry name" value="LysR_subst-bd"/>
</dbReference>
<dbReference type="PRINTS" id="PR00039">
    <property type="entry name" value="HTHLYSR"/>
</dbReference>
<dbReference type="PROSITE" id="PS50931">
    <property type="entry name" value="HTH_LYSR"/>
    <property type="match status" value="1"/>
</dbReference>
<keyword evidence="3" id="KW-0238">DNA-binding</keyword>
<evidence type="ECO:0000256" key="2">
    <source>
        <dbReference type="ARBA" id="ARBA00023015"/>
    </source>
</evidence>
<dbReference type="Gene3D" id="3.40.190.290">
    <property type="match status" value="1"/>
</dbReference>
<evidence type="ECO:0000256" key="3">
    <source>
        <dbReference type="ARBA" id="ARBA00023125"/>
    </source>
</evidence>
<sequence length="305" mass="33968">MNVFDDVPLLRTFVIIVECGSLSAAARRLKTTQPTVSRHLSALEGKVGTTLLQRDTRRMSLTQTGHQVLADAKLIIGLVEESDNRLHAGQAQLTGHIRLFATIDFGQFVVSRMIASFIEANPCITIELTYSNRPVRMIEEGHDVGIIAGNITDESIVAKNIGRVERLIVCSPNFLQDRKIESPADIEFLPWVTLTGSQFSNTNNMMFCNQEGQKQSISVSSVLATEGVTSIREAVRMGLGIALLPTWLIQEDLLSKRLISVLPNWKPQDIPAHVVYPSTPNLAYRLRHLIDYSCEYMAPILRSDR</sequence>
<dbReference type="InterPro" id="IPR036388">
    <property type="entry name" value="WH-like_DNA-bd_sf"/>
</dbReference>
<evidence type="ECO:0000256" key="1">
    <source>
        <dbReference type="ARBA" id="ARBA00009437"/>
    </source>
</evidence>
<dbReference type="RefSeq" id="WP_274050207.1">
    <property type="nucleotide sequence ID" value="NZ_CP059693.1"/>
</dbReference>
<gene>
    <name evidence="6" type="ORF">H3N35_18135</name>
</gene>
<dbReference type="Proteomes" id="UP001215231">
    <property type="component" value="Chromosome"/>
</dbReference>